<dbReference type="Pfam" id="PF24400">
    <property type="entry name" value="DUF7544"/>
    <property type="match status" value="1"/>
</dbReference>
<dbReference type="RefSeq" id="WP_013560931.1">
    <property type="nucleotide sequence ID" value="NC_014960.1"/>
</dbReference>
<name>E8MZM8_ANATU</name>
<dbReference type="STRING" id="926569.ANT_25500"/>
<feature type="transmembrane region" description="Helical" evidence="1">
    <location>
        <begin position="65"/>
        <end position="88"/>
    </location>
</feature>
<proteinExistence type="predicted"/>
<dbReference type="AlphaFoldDB" id="E8MZM8"/>
<feature type="transmembrane region" description="Helical" evidence="1">
    <location>
        <begin position="198"/>
        <end position="219"/>
    </location>
</feature>
<keyword evidence="1" id="KW-0472">Membrane</keyword>
<sequence length="308" mass="33951">MSYGEVLSKAWQMIWKHKVLWIFGILAGFLSNGGNPDLSYREEYRSTAPNVFGYRLEEWLNQNFWLVALIVLAVFVLVLVLLVLGTFGRIGLVRGAWKADEGAVKLSFAELWAESGAYFWRVLGLSFLLFVVFLIVGVALGIFVVLGTVVTLGIGLICLLPFLCLLIPLAWLLQVWVEQVIVAMVGENLSIGEGISRAWQVFTAHLGEYIVMGLVLGLGSLVVRIVLSIPFLIALAPLLGAWMFNGGQVFGSTGMVLTLVLMCVYLPVYMFLNGILTAYLGTSWTLIFRRLTGRTAQPEVVEVLPVSS</sequence>
<organism evidence="2 3">
    <name type="scientific">Anaerolinea thermophila (strain DSM 14523 / JCM 11388 / NBRC 100420 / UNI-1)</name>
    <dbReference type="NCBI Taxonomy" id="926569"/>
    <lineage>
        <taxon>Bacteria</taxon>
        <taxon>Bacillati</taxon>
        <taxon>Chloroflexota</taxon>
        <taxon>Anaerolineae</taxon>
        <taxon>Anaerolineales</taxon>
        <taxon>Anaerolineaceae</taxon>
        <taxon>Anaerolinea</taxon>
    </lineage>
</organism>
<accession>E8MZM8</accession>
<keyword evidence="1" id="KW-1133">Transmembrane helix</keyword>
<dbReference type="eggNOG" id="ENOG502ZT9W">
    <property type="taxonomic scope" value="Bacteria"/>
</dbReference>
<protein>
    <submittedName>
        <fullName evidence="2">Hypothetical membrane protein</fullName>
    </submittedName>
</protein>
<feature type="transmembrane region" description="Helical" evidence="1">
    <location>
        <begin position="256"/>
        <end position="280"/>
    </location>
</feature>
<reference evidence="2 3" key="1">
    <citation type="submission" date="2010-12" db="EMBL/GenBank/DDBJ databases">
        <title>Whole genome sequence of Anaerolinea thermophila UNI-1.</title>
        <authorList>
            <person name="Narita-Yamada S."/>
            <person name="Kishi E."/>
            <person name="Watanabe Y."/>
            <person name="Takasaki K."/>
            <person name="Ankai A."/>
            <person name="Oguchi A."/>
            <person name="Fukui S."/>
            <person name="Takahashi M."/>
            <person name="Yashiro I."/>
            <person name="Hosoyama A."/>
            <person name="Sekiguchi Y."/>
            <person name="Hanada S."/>
            <person name="Fujita N."/>
        </authorList>
    </citation>
    <scope>NUCLEOTIDE SEQUENCE [LARGE SCALE GENOMIC DNA]</scope>
    <source>
        <strain evidence="3">DSM 14523 / JCM 11388 / NBRC 100420 / UNI-1</strain>
    </source>
</reference>
<dbReference type="OrthoDB" id="162189at2"/>
<feature type="transmembrane region" description="Helical" evidence="1">
    <location>
        <begin position="225"/>
        <end position="244"/>
    </location>
</feature>
<feature type="transmembrane region" description="Helical" evidence="1">
    <location>
        <begin position="152"/>
        <end position="177"/>
    </location>
</feature>
<dbReference type="InterPro" id="IPR055966">
    <property type="entry name" value="DUF7544"/>
</dbReference>
<evidence type="ECO:0000313" key="2">
    <source>
        <dbReference type="EMBL" id="BAJ64576.1"/>
    </source>
</evidence>
<evidence type="ECO:0000256" key="1">
    <source>
        <dbReference type="SAM" id="Phobius"/>
    </source>
</evidence>
<dbReference type="HOGENOM" id="CLU_831245_0_0_0"/>
<dbReference type="Proteomes" id="UP000008922">
    <property type="component" value="Chromosome"/>
</dbReference>
<evidence type="ECO:0000313" key="3">
    <source>
        <dbReference type="Proteomes" id="UP000008922"/>
    </source>
</evidence>
<dbReference type="KEGG" id="atm:ANT_25500"/>
<dbReference type="InParanoid" id="E8MZM8"/>
<gene>
    <name evidence="2" type="ordered locus">ANT_25500</name>
</gene>
<feature type="transmembrane region" description="Helical" evidence="1">
    <location>
        <begin position="122"/>
        <end position="146"/>
    </location>
</feature>
<keyword evidence="3" id="KW-1185">Reference proteome</keyword>
<keyword evidence="1" id="KW-0812">Transmembrane</keyword>
<dbReference type="EMBL" id="AP012029">
    <property type="protein sequence ID" value="BAJ64576.1"/>
    <property type="molecule type" value="Genomic_DNA"/>
</dbReference>